<dbReference type="Proteomes" id="UP000835052">
    <property type="component" value="Unassembled WGS sequence"/>
</dbReference>
<reference evidence="1" key="1">
    <citation type="submission" date="2020-10" db="EMBL/GenBank/DDBJ databases">
        <authorList>
            <person name="Kikuchi T."/>
        </authorList>
    </citation>
    <scope>NUCLEOTIDE SEQUENCE</scope>
    <source>
        <strain evidence="1">NKZ352</strain>
    </source>
</reference>
<proteinExistence type="predicted"/>
<evidence type="ECO:0000313" key="2">
    <source>
        <dbReference type="Proteomes" id="UP000835052"/>
    </source>
</evidence>
<evidence type="ECO:0000313" key="1">
    <source>
        <dbReference type="EMBL" id="CAD6197091.1"/>
    </source>
</evidence>
<dbReference type="AlphaFoldDB" id="A0A8S1HQC9"/>
<dbReference type="EMBL" id="CAJGYM010000085">
    <property type="protein sequence ID" value="CAD6197091.1"/>
    <property type="molecule type" value="Genomic_DNA"/>
</dbReference>
<sequence>MTQCPSLFTSFPSWPLSSRIGEKSDEKHGKMRSLCVGNRVFGRFDQPHSNVVCVEAEEMTSRRERQTDTAVFSAGTETFSPCGRIFWRVSSWLSLGFPPNRGV</sequence>
<keyword evidence="2" id="KW-1185">Reference proteome</keyword>
<gene>
    <name evidence="1" type="ORF">CAUJ_LOCUS13001</name>
</gene>
<organism evidence="1 2">
    <name type="scientific">Caenorhabditis auriculariae</name>
    <dbReference type="NCBI Taxonomy" id="2777116"/>
    <lineage>
        <taxon>Eukaryota</taxon>
        <taxon>Metazoa</taxon>
        <taxon>Ecdysozoa</taxon>
        <taxon>Nematoda</taxon>
        <taxon>Chromadorea</taxon>
        <taxon>Rhabditida</taxon>
        <taxon>Rhabditina</taxon>
        <taxon>Rhabditomorpha</taxon>
        <taxon>Rhabditoidea</taxon>
        <taxon>Rhabditidae</taxon>
        <taxon>Peloderinae</taxon>
        <taxon>Caenorhabditis</taxon>
    </lineage>
</organism>
<name>A0A8S1HQC9_9PELO</name>
<comment type="caution">
    <text evidence="1">The sequence shown here is derived from an EMBL/GenBank/DDBJ whole genome shotgun (WGS) entry which is preliminary data.</text>
</comment>
<protein>
    <submittedName>
        <fullName evidence="1">Uncharacterized protein</fullName>
    </submittedName>
</protein>
<accession>A0A8S1HQC9</accession>